<sequence>MNRWAMTPHSWAPAALHLSFSQITAKVYFVLSARFCIIVFLFTVTGITLAAGISHALPALHDTTVTTPPDRTDEADRQIDPDSLQEQPGIIDDPPAAEDDQAGVDDRTISGTGETGQPAEGDDPVHFSSSDSLIFSNREERTATLFGNARVGNQMGELTAGEVILNLDRNLMSAQAGEAADTLSEPVLQRGEDRVRSQKIQYNYKTDKGKFDVARVSLDQGNVTGTQVKRTSPDVVFVDDGIYSTCDLDHPHFYIRADRMKVVGEDEIFFTRARLFILDIPYPLVFPFGFVPSRISRKQSGILEPEFTYQEQQQRGIGLRNLGWFQYFNDNLTGQVDMDIFTSGTYRISTRMNYRRTDQYNGSVQLEFSRDQGLEPTDLDFTRSDQRRLAIDHSQTINPFSSISARINLRTADFYNRNSYDIDDRAEVSTSSRVSYNYSHPEGSYSFNVSSNVNQNFATDATTLTGPDARFSMRRITPFQSSGPGRDESWYESLSIQYNARIQSRYNFRPQDTDIGFFEALLSPSKHEEATGDFRHINAGLRQEASASLQLFSNEFINMNTNVQAREYWYPDSYREEWDPEEARVVSSMERGFTAGRDFQTSVSANTAIYGISPTGIGRFRSFRHTIEPSLSFSYRPDFSDDFWGFYREVQINEEGDTRQYSKFEGGVVGGPGAGEQRSLGISISNRLEAKEVRRDTTGERSERNVRLIDRLNLSTSYNFAAENFNLADLSASMTSSFFPNLNLNANANFSFYDTDDDGNRIDQYLWEESGRFLRMTRFTFSASTSFSSSRGGRRDGQRTEWHHPEHYDPFDQARFHPIDRAIHEGRVQRIDVPWSFSVNFNYRWQELPGGDSRQNATLNVRNIQFRLTPEWQAGTNIGYDFVEKELTPSNFSITRNLHCWDLSFQWNPFGDTKYFMFRLTVRDSQIQGLLQKLPGLNNLERTSGPINRFPR</sequence>
<organism evidence="4 5">
    <name type="scientific">Natronogracilivirga saccharolytica</name>
    <dbReference type="NCBI Taxonomy" id="2812953"/>
    <lineage>
        <taxon>Bacteria</taxon>
        <taxon>Pseudomonadati</taxon>
        <taxon>Balneolota</taxon>
        <taxon>Balneolia</taxon>
        <taxon>Balneolales</taxon>
        <taxon>Cyclonatronaceae</taxon>
        <taxon>Natronogracilivirga</taxon>
    </lineage>
</organism>
<dbReference type="InterPro" id="IPR045659">
    <property type="entry name" value="LptD_2"/>
</dbReference>
<dbReference type="EMBL" id="JAFIDN010000006">
    <property type="protein sequence ID" value="MBP3192816.1"/>
    <property type="molecule type" value="Genomic_DNA"/>
</dbReference>
<dbReference type="RefSeq" id="WP_210511879.1">
    <property type="nucleotide sequence ID" value="NZ_JAFIDN010000006.1"/>
</dbReference>
<protein>
    <submittedName>
        <fullName evidence="4">LPS-assembly protein LptD</fullName>
    </submittedName>
</protein>
<comment type="caution">
    <text evidence="4">The sequence shown here is derived from an EMBL/GenBank/DDBJ whole genome shotgun (WGS) entry which is preliminary data.</text>
</comment>
<evidence type="ECO:0000313" key="4">
    <source>
        <dbReference type="EMBL" id="MBP3192816.1"/>
    </source>
</evidence>
<name>A0A8J7UTQ0_9BACT</name>
<evidence type="ECO:0000259" key="3">
    <source>
        <dbReference type="Pfam" id="PF19838"/>
    </source>
</evidence>
<feature type="domain" description="LPS-assembly protein LptD central" evidence="3">
    <location>
        <begin position="268"/>
        <end position="753"/>
    </location>
</feature>
<feature type="transmembrane region" description="Helical" evidence="2">
    <location>
        <begin position="27"/>
        <end position="53"/>
    </location>
</feature>
<evidence type="ECO:0000256" key="2">
    <source>
        <dbReference type="SAM" id="Phobius"/>
    </source>
</evidence>
<keyword evidence="2" id="KW-0472">Membrane</keyword>
<feature type="region of interest" description="Disordered" evidence="1">
    <location>
        <begin position="64"/>
        <end position="130"/>
    </location>
</feature>
<evidence type="ECO:0000256" key="1">
    <source>
        <dbReference type="SAM" id="MobiDB-lite"/>
    </source>
</evidence>
<keyword evidence="5" id="KW-1185">Reference proteome</keyword>
<feature type="compositionally biased region" description="Basic and acidic residues" evidence="1">
    <location>
        <begin position="70"/>
        <end position="80"/>
    </location>
</feature>
<keyword evidence="2" id="KW-0812">Transmembrane</keyword>
<keyword evidence="2" id="KW-1133">Transmembrane helix</keyword>
<proteinExistence type="predicted"/>
<evidence type="ECO:0000313" key="5">
    <source>
        <dbReference type="Proteomes" id="UP000673975"/>
    </source>
</evidence>
<dbReference type="Pfam" id="PF19838">
    <property type="entry name" value="LptD_2"/>
    <property type="match status" value="1"/>
</dbReference>
<feature type="region of interest" description="Disordered" evidence="1">
    <location>
        <begin position="785"/>
        <end position="804"/>
    </location>
</feature>
<accession>A0A8J7UTQ0</accession>
<reference evidence="4" key="1">
    <citation type="submission" date="2021-02" db="EMBL/GenBank/DDBJ databases">
        <title>Natronogracilivirga saccharolytica gen. nov. sp. nov. a new anaerobic, haloalkiliphilic carbohydrate-fermenting bacterium from soda lake and proposing of Cyclonatronumiaceae fam. nov. in the phylum Balneolaeota.</title>
        <authorList>
            <person name="Zhilina T.N."/>
            <person name="Sorokin D.Y."/>
            <person name="Zavarzina D.G."/>
            <person name="Toshchakov S.V."/>
            <person name="Kublanov I.V."/>
        </authorList>
    </citation>
    <scope>NUCLEOTIDE SEQUENCE</scope>
    <source>
        <strain evidence="4">Z-1702</strain>
    </source>
</reference>
<dbReference type="PANTHER" id="PTHR30189:SF1">
    <property type="entry name" value="LPS-ASSEMBLY PROTEIN LPTD"/>
    <property type="match status" value="1"/>
</dbReference>
<dbReference type="Proteomes" id="UP000673975">
    <property type="component" value="Unassembled WGS sequence"/>
</dbReference>
<gene>
    <name evidence="4" type="ORF">NATSA_09085</name>
</gene>
<dbReference type="GO" id="GO:0009279">
    <property type="term" value="C:cell outer membrane"/>
    <property type="evidence" value="ECO:0007669"/>
    <property type="project" value="TreeGrafter"/>
</dbReference>
<feature type="compositionally biased region" description="Basic and acidic residues" evidence="1">
    <location>
        <begin position="793"/>
        <end position="804"/>
    </location>
</feature>
<dbReference type="PANTHER" id="PTHR30189">
    <property type="entry name" value="LPS-ASSEMBLY PROTEIN"/>
    <property type="match status" value="1"/>
</dbReference>
<dbReference type="InterPro" id="IPR050218">
    <property type="entry name" value="LptD"/>
</dbReference>
<dbReference type="AlphaFoldDB" id="A0A8J7UTQ0"/>
<dbReference type="GO" id="GO:1990351">
    <property type="term" value="C:transporter complex"/>
    <property type="evidence" value="ECO:0007669"/>
    <property type="project" value="TreeGrafter"/>
</dbReference>